<keyword evidence="1" id="KW-0472">Membrane</keyword>
<organism evidence="2 3">
    <name type="scientific">Lophiotrema nucula</name>
    <dbReference type="NCBI Taxonomy" id="690887"/>
    <lineage>
        <taxon>Eukaryota</taxon>
        <taxon>Fungi</taxon>
        <taxon>Dikarya</taxon>
        <taxon>Ascomycota</taxon>
        <taxon>Pezizomycotina</taxon>
        <taxon>Dothideomycetes</taxon>
        <taxon>Pleosporomycetidae</taxon>
        <taxon>Pleosporales</taxon>
        <taxon>Lophiotremataceae</taxon>
        <taxon>Lophiotrema</taxon>
    </lineage>
</organism>
<keyword evidence="3" id="KW-1185">Reference proteome</keyword>
<evidence type="ECO:0000256" key="1">
    <source>
        <dbReference type="SAM" id="Phobius"/>
    </source>
</evidence>
<proteinExistence type="predicted"/>
<keyword evidence="1" id="KW-1133">Transmembrane helix</keyword>
<dbReference type="Proteomes" id="UP000799770">
    <property type="component" value="Unassembled WGS sequence"/>
</dbReference>
<reference evidence="2" key="1">
    <citation type="journal article" date="2020" name="Stud. Mycol.">
        <title>101 Dothideomycetes genomes: a test case for predicting lifestyles and emergence of pathogens.</title>
        <authorList>
            <person name="Haridas S."/>
            <person name="Albert R."/>
            <person name="Binder M."/>
            <person name="Bloem J."/>
            <person name="Labutti K."/>
            <person name="Salamov A."/>
            <person name="Andreopoulos B."/>
            <person name="Baker S."/>
            <person name="Barry K."/>
            <person name="Bills G."/>
            <person name="Bluhm B."/>
            <person name="Cannon C."/>
            <person name="Castanera R."/>
            <person name="Culley D."/>
            <person name="Daum C."/>
            <person name="Ezra D."/>
            <person name="Gonzalez J."/>
            <person name="Henrissat B."/>
            <person name="Kuo A."/>
            <person name="Liang C."/>
            <person name="Lipzen A."/>
            <person name="Lutzoni F."/>
            <person name="Magnuson J."/>
            <person name="Mondo S."/>
            <person name="Nolan M."/>
            <person name="Ohm R."/>
            <person name="Pangilinan J."/>
            <person name="Park H.-J."/>
            <person name="Ramirez L."/>
            <person name="Alfaro M."/>
            <person name="Sun H."/>
            <person name="Tritt A."/>
            <person name="Yoshinaga Y."/>
            <person name="Zwiers L.-H."/>
            <person name="Turgeon B."/>
            <person name="Goodwin S."/>
            <person name="Spatafora J."/>
            <person name="Crous P."/>
            <person name="Grigoriev I."/>
        </authorList>
    </citation>
    <scope>NUCLEOTIDE SEQUENCE</scope>
    <source>
        <strain evidence="2">CBS 627.86</strain>
    </source>
</reference>
<keyword evidence="1" id="KW-0812">Transmembrane</keyword>
<dbReference type="AlphaFoldDB" id="A0A6A5YTB1"/>
<dbReference type="EMBL" id="ML977339">
    <property type="protein sequence ID" value="KAF2110213.1"/>
    <property type="molecule type" value="Genomic_DNA"/>
</dbReference>
<feature type="transmembrane region" description="Helical" evidence="1">
    <location>
        <begin position="120"/>
        <end position="141"/>
    </location>
</feature>
<protein>
    <submittedName>
        <fullName evidence="2">Uncharacterized protein</fullName>
    </submittedName>
</protein>
<gene>
    <name evidence="2" type="ORF">BDV96DRAFT_224747</name>
</gene>
<evidence type="ECO:0000313" key="3">
    <source>
        <dbReference type="Proteomes" id="UP000799770"/>
    </source>
</evidence>
<accession>A0A6A5YTB1</accession>
<sequence length="174" mass="19062">MSCYTHLPDLLHRRRKSGIPRIPRAQISICLAAQSNSHANPTGRKICTTEEGIFKVAAPLLQAVSPVPQCSSCAGRGLMLDLETLYIQPNDHHSTISETKHEHRDGKLGICTRVVRSRQGATLVVIVTSFRSYLVVVAIALSVSNSAFAPRASIYRGFLLLFPTPWGFAPPFDP</sequence>
<name>A0A6A5YTB1_9PLEO</name>
<evidence type="ECO:0000313" key="2">
    <source>
        <dbReference type="EMBL" id="KAF2110213.1"/>
    </source>
</evidence>